<feature type="region of interest" description="Disordered" evidence="1">
    <location>
        <begin position="39"/>
        <end position="58"/>
    </location>
</feature>
<sequence>MQRRFLNLVMMDMRAGGSYWLSRMKPEENLFYSSAKEAVAQDSQQRRRGRDKKMDESTLDLPSPLMRFRSSRVLDSTLAFLPFYGLAGSKVVVADSGGGTLLYDAQDDSTEILPSINNGVKWFIPISLCVTNPNKAVRPDALYAINGPNSGSFKSLVYCDAPHVMAWRWLHLPGPPYLNNGEQNRAILHEWTKAGTWKLPFVGRALQVPELYNLYFGFHDDNPDNLIALDLPSPPLQGADGPPKVLLQWRGLCSPPQDGWSWSLLDSSLLYLGNYRFCIAKWFSIYNGSPFEADDLVDMAAVLTGVEIVNGQGNKEKLQMVKHKTRTFIFEYRNLESVL</sequence>
<dbReference type="EMBL" id="JAUUTY010000002">
    <property type="protein sequence ID" value="KAK1686562.1"/>
    <property type="molecule type" value="Genomic_DNA"/>
</dbReference>
<evidence type="ECO:0000313" key="3">
    <source>
        <dbReference type="Proteomes" id="UP001231189"/>
    </source>
</evidence>
<dbReference type="Pfam" id="PF07893">
    <property type="entry name" value="DUF1668"/>
    <property type="match status" value="2"/>
</dbReference>
<name>A0AAD8TRQ0_LOLMU</name>
<protein>
    <submittedName>
        <fullName evidence="2">Uncharacterized protein</fullName>
    </submittedName>
</protein>
<reference evidence="2" key="1">
    <citation type="submission" date="2023-07" db="EMBL/GenBank/DDBJ databases">
        <title>A chromosome-level genome assembly of Lolium multiflorum.</title>
        <authorList>
            <person name="Chen Y."/>
            <person name="Copetti D."/>
            <person name="Kolliker R."/>
            <person name="Studer B."/>
        </authorList>
    </citation>
    <scope>NUCLEOTIDE SEQUENCE</scope>
    <source>
        <strain evidence="2">02402/16</strain>
        <tissue evidence="2">Leaf</tissue>
    </source>
</reference>
<dbReference type="AlphaFoldDB" id="A0AAD8TRQ0"/>
<organism evidence="2 3">
    <name type="scientific">Lolium multiflorum</name>
    <name type="common">Italian ryegrass</name>
    <name type="synonym">Lolium perenne subsp. multiflorum</name>
    <dbReference type="NCBI Taxonomy" id="4521"/>
    <lineage>
        <taxon>Eukaryota</taxon>
        <taxon>Viridiplantae</taxon>
        <taxon>Streptophyta</taxon>
        <taxon>Embryophyta</taxon>
        <taxon>Tracheophyta</taxon>
        <taxon>Spermatophyta</taxon>
        <taxon>Magnoliopsida</taxon>
        <taxon>Liliopsida</taxon>
        <taxon>Poales</taxon>
        <taxon>Poaceae</taxon>
        <taxon>BOP clade</taxon>
        <taxon>Pooideae</taxon>
        <taxon>Poodae</taxon>
        <taxon>Poeae</taxon>
        <taxon>Poeae Chloroplast Group 2 (Poeae type)</taxon>
        <taxon>Loliodinae</taxon>
        <taxon>Loliinae</taxon>
        <taxon>Lolium</taxon>
    </lineage>
</organism>
<dbReference type="InterPro" id="IPR012871">
    <property type="entry name" value="DUF1668_ORYSA"/>
</dbReference>
<proteinExistence type="predicted"/>
<gene>
    <name evidence="2" type="ORF">QYE76_047410</name>
</gene>
<dbReference type="Proteomes" id="UP001231189">
    <property type="component" value="Unassembled WGS sequence"/>
</dbReference>
<evidence type="ECO:0000256" key="1">
    <source>
        <dbReference type="SAM" id="MobiDB-lite"/>
    </source>
</evidence>
<keyword evidence="3" id="KW-1185">Reference proteome</keyword>
<dbReference type="PANTHER" id="PTHR33085:SF145">
    <property type="entry name" value="OS05G0302200 PROTEIN"/>
    <property type="match status" value="1"/>
</dbReference>
<accession>A0AAD8TRQ0</accession>
<comment type="caution">
    <text evidence="2">The sequence shown here is derived from an EMBL/GenBank/DDBJ whole genome shotgun (WGS) entry which is preliminary data.</text>
</comment>
<evidence type="ECO:0000313" key="2">
    <source>
        <dbReference type="EMBL" id="KAK1686562.1"/>
    </source>
</evidence>
<dbReference type="PANTHER" id="PTHR33085">
    <property type="entry name" value="OS12G0113100 PROTEIN-RELATED"/>
    <property type="match status" value="1"/>
</dbReference>